<evidence type="ECO:0000313" key="3">
    <source>
        <dbReference type="Proteomes" id="UP000000321"/>
    </source>
</evidence>
<feature type="transmembrane region" description="Helical" evidence="1">
    <location>
        <begin position="221"/>
        <end position="250"/>
    </location>
</feature>
<feature type="transmembrane region" description="Helical" evidence="1">
    <location>
        <begin position="142"/>
        <end position="164"/>
    </location>
</feature>
<feature type="transmembrane region" description="Helical" evidence="1">
    <location>
        <begin position="70"/>
        <end position="90"/>
    </location>
</feature>
<keyword evidence="1" id="KW-0472">Membrane</keyword>
<accession>Q1YEQ6</accession>
<evidence type="ECO:0000256" key="1">
    <source>
        <dbReference type="SAM" id="Phobius"/>
    </source>
</evidence>
<dbReference type="RefSeq" id="WP_009211287.1">
    <property type="nucleotide sequence ID" value="NZ_BBWP01000046.1"/>
</dbReference>
<dbReference type="InterPro" id="IPR018692">
    <property type="entry name" value="DUF2189"/>
</dbReference>
<feature type="transmembrane region" description="Helical" evidence="1">
    <location>
        <begin position="44"/>
        <end position="64"/>
    </location>
</feature>
<feature type="transmembrane region" description="Helical" evidence="1">
    <location>
        <begin position="176"/>
        <end position="197"/>
    </location>
</feature>
<comment type="caution">
    <text evidence="2">The sequence shown here is derived from an EMBL/GenBank/DDBJ whole genome shotgun (WGS) entry which is preliminary data.</text>
</comment>
<dbReference type="Proteomes" id="UP000000321">
    <property type="component" value="Unassembled WGS sequence"/>
</dbReference>
<keyword evidence="3" id="KW-1185">Reference proteome</keyword>
<dbReference type="EMBL" id="AAPJ01000007">
    <property type="protein sequence ID" value="EAS48839.1"/>
    <property type="molecule type" value="Genomic_DNA"/>
</dbReference>
<feature type="transmembrane region" description="Helical" evidence="1">
    <location>
        <begin position="115"/>
        <end position="136"/>
    </location>
</feature>
<keyword evidence="1" id="KW-0812">Transmembrane</keyword>
<dbReference type="OrthoDB" id="9809543at2"/>
<protein>
    <submittedName>
        <fullName evidence="2">Conserved hypothetical membrane protein</fullName>
    </submittedName>
</protein>
<evidence type="ECO:0000313" key="2">
    <source>
        <dbReference type="EMBL" id="EAS48839.1"/>
    </source>
</evidence>
<name>Q1YEQ6_AURMS</name>
<proteinExistence type="predicted"/>
<organism evidence="2 3">
    <name type="scientific">Aurantimonas manganoxydans (strain ATCC BAA-1229 / DSM 21871 / SI85-9A1)</name>
    <dbReference type="NCBI Taxonomy" id="287752"/>
    <lineage>
        <taxon>Bacteria</taxon>
        <taxon>Pseudomonadati</taxon>
        <taxon>Pseudomonadota</taxon>
        <taxon>Alphaproteobacteria</taxon>
        <taxon>Hyphomicrobiales</taxon>
        <taxon>Aurantimonadaceae</taxon>
        <taxon>Aurantimonas</taxon>
    </lineage>
</organism>
<sequence>MTTAPSIPHSAETIGPDIRRIGTADLVACLKAGIADFMARPTHYAFLCLVYPLMGLAIGVWAAGQDILPLIFPLVAGFALIGPVAAIPLYEISRRRERGLDASWSDAFEVLRSPALPSILGLASLLLLIFAAWLYAAQAIYIWLYGSLFVTTSYGAFLGELVTTTRGWTLIGVGNLVGLGFALVTLAITVVSFPLLLDRHGGVAEAMATSVRVMLHNPGTVLLWGLMVAALVFAGSLPLLIGLPIVLPVLGHASWHLYRRAVAPAGG</sequence>
<dbReference type="BioCyc" id="AURANTIMONAS:SI859A1_03477-MONOMER"/>
<reference evidence="2 3" key="1">
    <citation type="journal article" date="2008" name="Appl. Environ. Microbiol.">
        <title>Genomic insights into Mn(II) oxidation by the marine alphaproteobacterium Aurantimonas sp. strain SI85-9A1.</title>
        <authorList>
            <person name="Dick G.J."/>
            <person name="Podell S."/>
            <person name="Johnson H.A."/>
            <person name="Rivera-Espinoza Y."/>
            <person name="Bernier-Latmani R."/>
            <person name="McCarthy J.K."/>
            <person name="Torpey J.W."/>
            <person name="Clement B.G."/>
            <person name="Gaasterland T."/>
            <person name="Tebo B.M."/>
        </authorList>
    </citation>
    <scope>NUCLEOTIDE SEQUENCE [LARGE SCALE GENOMIC DNA]</scope>
    <source>
        <strain evidence="2 3">SI85-9A1</strain>
    </source>
</reference>
<dbReference type="AlphaFoldDB" id="Q1YEQ6"/>
<dbReference type="Pfam" id="PF09955">
    <property type="entry name" value="DUF2189"/>
    <property type="match status" value="1"/>
</dbReference>
<dbReference type="HOGENOM" id="CLU_067791_0_0_5"/>
<keyword evidence="1" id="KW-1133">Transmembrane helix</keyword>
<gene>
    <name evidence="2" type="ORF">SI859A1_03477</name>
</gene>